<dbReference type="PROSITE" id="PS50157">
    <property type="entry name" value="ZINC_FINGER_C2H2_2"/>
    <property type="match status" value="1"/>
</dbReference>
<dbReference type="Proteomes" id="UP001497480">
    <property type="component" value="Unassembled WGS sequence"/>
</dbReference>
<proteinExistence type="predicted"/>
<comment type="subcellular location">
    <subcellularLocation>
        <location evidence="1">Nucleus</location>
    </subcellularLocation>
</comment>
<organism evidence="8 9">
    <name type="scientific">Lupinus luteus</name>
    <name type="common">European yellow lupine</name>
    <dbReference type="NCBI Taxonomy" id="3873"/>
    <lineage>
        <taxon>Eukaryota</taxon>
        <taxon>Viridiplantae</taxon>
        <taxon>Streptophyta</taxon>
        <taxon>Embryophyta</taxon>
        <taxon>Tracheophyta</taxon>
        <taxon>Spermatophyta</taxon>
        <taxon>Magnoliopsida</taxon>
        <taxon>eudicotyledons</taxon>
        <taxon>Gunneridae</taxon>
        <taxon>Pentapetalae</taxon>
        <taxon>rosids</taxon>
        <taxon>fabids</taxon>
        <taxon>Fabales</taxon>
        <taxon>Fabaceae</taxon>
        <taxon>Papilionoideae</taxon>
        <taxon>50 kb inversion clade</taxon>
        <taxon>genistoids sensu lato</taxon>
        <taxon>core genistoids</taxon>
        <taxon>Genisteae</taxon>
        <taxon>Lupinus</taxon>
    </lineage>
</organism>
<name>A0AAV1WTC2_LUPLU</name>
<evidence type="ECO:0000256" key="2">
    <source>
        <dbReference type="ARBA" id="ARBA00022723"/>
    </source>
</evidence>
<evidence type="ECO:0000256" key="5">
    <source>
        <dbReference type="ARBA" id="ARBA00023242"/>
    </source>
</evidence>
<keyword evidence="5" id="KW-0539">Nucleus</keyword>
<evidence type="ECO:0000259" key="7">
    <source>
        <dbReference type="PROSITE" id="PS50157"/>
    </source>
</evidence>
<accession>A0AAV1WTC2</accession>
<dbReference type="Gene3D" id="3.30.160.60">
    <property type="entry name" value="Classic Zinc Finger"/>
    <property type="match status" value="1"/>
</dbReference>
<dbReference type="GO" id="GO:0005634">
    <property type="term" value="C:nucleus"/>
    <property type="evidence" value="ECO:0007669"/>
    <property type="project" value="UniProtKB-SubCell"/>
</dbReference>
<protein>
    <recommendedName>
        <fullName evidence="7">C2H2-type domain-containing protein</fullName>
    </recommendedName>
</protein>
<dbReference type="AlphaFoldDB" id="A0AAV1WTC2"/>
<dbReference type="InterPro" id="IPR044246">
    <property type="entry name" value="ZFP3-like"/>
</dbReference>
<evidence type="ECO:0000256" key="4">
    <source>
        <dbReference type="ARBA" id="ARBA00022833"/>
    </source>
</evidence>
<dbReference type="GO" id="GO:0009788">
    <property type="term" value="P:negative regulation of abscisic acid-activated signaling pathway"/>
    <property type="evidence" value="ECO:0007669"/>
    <property type="project" value="InterPro"/>
</dbReference>
<keyword evidence="4" id="KW-0862">Zinc</keyword>
<gene>
    <name evidence="8" type="ORF">LLUT_LOCUS13248</name>
</gene>
<keyword evidence="9" id="KW-1185">Reference proteome</keyword>
<dbReference type="PANTHER" id="PTHR47287:SF15">
    <property type="entry name" value="ZINC FINGER PROTEIN 3-LIKE"/>
    <property type="match status" value="1"/>
</dbReference>
<keyword evidence="2" id="KW-0479">Metal-binding</keyword>
<keyword evidence="3 6" id="KW-0863">Zinc-finger</keyword>
<dbReference type="InterPro" id="IPR036236">
    <property type="entry name" value="Znf_C2H2_sf"/>
</dbReference>
<evidence type="ECO:0000313" key="8">
    <source>
        <dbReference type="EMBL" id="CAL0312188.1"/>
    </source>
</evidence>
<dbReference type="EMBL" id="CAXHTB010000009">
    <property type="protein sequence ID" value="CAL0312188.1"/>
    <property type="molecule type" value="Genomic_DNA"/>
</dbReference>
<sequence length="242" mass="28043">MSGGLFVEDSWDRKLKRKIEESSIIDNDSEELVLSLSLGSNNVVHESSKRKVDEDSRFDLNLIENSNNKEVIQPHEQQFSCKFCRKKFLNSQALGGHQNAHRRERNLSRMNKELSMGTFGVGIHPYPFSSMANYHHHRDSPLYHRAHMHPIAHMSHVPWRRFEVGYGNQVLYNTSLSDHQFGMTFNPRTTSIELPHRLTHRDAYFGCELPQVSSLGEDIVNRSITTHNHLRGLQGNHYTRNQ</sequence>
<evidence type="ECO:0000256" key="1">
    <source>
        <dbReference type="ARBA" id="ARBA00004123"/>
    </source>
</evidence>
<evidence type="ECO:0000256" key="6">
    <source>
        <dbReference type="PROSITE-ProRule" id="PRU00042"/>
    </source>
</evidence>
<evidence type="ECO:0000256" key="3">
    <source>
        <dbReference type="ARBA" id="ARBA00022771"/>
    </source>
</evidence>
<dbReference type="GO" id="GO:0008270">
    <property type="term" value="F:zinc ion binding"/>
    <property type="evidence" value="ECO:0007669"/>
    <property type="project" value="UniProtKB-KW"/>
</dbReference>
<dbReference type="PANTHER" id="PTHR47287">
    <property type="entry name" value="C2H2 AND C2HC ZINC FINGERS SUPERFAMILY PROTEIN"/>
    <property type="match status" value="1"/>
</dbReference>
<dbReference type="InterPro" id="IPR013087">
    <property type="entry name" value="Znf_C2H2_type"/>
</dbReference>
<dbReference type="SUPFAM" id="SSF57667">
    <property type="entry name" value="beta-beta-alpha zinc fingers"/>
    <property type="match status" value="1"/>
</dbReference>
<comment type="caution">
    <text evidence="8">The sequence shown here is derived from an EMBL/GenBank/DDBJ whole genome shotgun (WGS) entry which is preliminary data.</text>
</comment>
<evidence type="ECO:0000313" key="9">
    <source>
        <dbReference type="Proteomes" id="UP001497480"/>
    </source>
</evidence>
<reference evidence="8 9" key="1">
    <citation type="submission" date="2024-03" db="EMBL/GenBank/DDBJ databases">
        <authorList>
            <person name="Martinez-Hernandez J."/>
        </authorList>
    </citation>
    <scope>NUCLEOTIDE SEQUENCE [LARGE SCALE GENOMIC DNA]</scope>
</reference>
<dbReference type="PROSITE" id="PS00028">
    <property type="entry name" value="ZINC_FINGER_C2H2_1"/>
    <property type="match status" value="1"/>
</dbReference>
<feature type="domain" description="C2H2-type" evidence="7">
    <location>
        <begin position="79"/>
        <end position="106"/>
    </location>
</feature>